<feature type="transmembrane region" description="Helical" evidence="1">
    <location>
        <begin position="25"/>
        <end position="47"/>
    </location>
</feature>
<proteinExistence type="predicted"/>
<keyword evidence="1" id="KW-1133">Transmembrane helix</keyword>
<gene>
    <name evidence="2" type="ORF">GCM10023092_15160</name>
</gene>
<protein>
    <submittedName>
        <fullName evidence="2">Uncharacterized protein</fullName>
    </submittedName>
</protein>
<dbReference type="Proteomes" id="UP001501410">
    <property type="component" value="Unassembled WGS sequence"/>
</dbReference>
<sequence>MLLLYTVINECAGNYFHYCLHRPNFFLYNIYVPIEFGFYSLQIVLVLKANSRKRLILTSLLTGLLFSVWNIAFGKGLNNGYNTDTNILLSLLLIFASLVYLYDLLTYSEHIETPIREPMFWIVAGLLFFNFGCLIINALYDYAEAKHLTLFGKEIYSQIMKLLNLLMYSCFTISFVLCYRTRKSIC</sequence>
<reference evidence="3" key="1">
    <citation type="journal article" date="2019" name="Int. J. Syst. Evol. Microbiol.">
        <title>The Global Catalogue of Microorganisms (GCM) 10K type strain sequencing project: providing services to taxonomists for standard genome sequencing and annotation.</title>
        <authorList>
            <consortium name="The Broad Institute Genomics Platform"/>
            <consortium name="The Broad Institute Genome Sequencing Center for Infectious Disease"/>
            <person name="Wu L."/>
            <person name="Ma J."/>
        </authorList>
    </citation>
    <scope>NUCLEOTIDE SEQUENCE [LARGE SCALE GENOMIC DNA]</scope>
    <source>
        <strain evidence="3">JCM 31921</strain>
    </source>
</reference>
<organism evidence="2 3">
    <name type="scientific">Rurimicrobium arvi</name>
    <dbReference type="NCBI Taxonomy" id="2049916"/>
    <lineage>
        <taxon>Bacteria</taxon>
        <taxon>Pseudomonadati</taxon>
        <taxon>Bacteroidota</taxon>
        <taxon>Chitinophagia</taxon>
        <taxon>Chitinophagales</taxon>
        <taxon>Chitinophagaceae</taxon>
        <taxon>Rurimicrobium</taxon>
    </lineage>
</organism>
<dbReference type="EMBL" id="BAABEZ010000022">
    <property type="protein sequence ID" value="GAA4453962.1"/>
    <property type="molecule type" value="Genomic_DNA"/>
</dbReference>
<feature type="transmembrane region" description="Helical" evidence="1">
    <location>
        <begin position="54"/>
        <end position="72"/>
    </location>
</feature>
<evidence type="ECO:0000256" key="1">
    <source>
        <dbReference type="SAM" id="Phobius"/>
    </source>
</evidence>
<feature type="transmembrane region" description="Helical" evidence="1">
    <location>
        <begin position="159"/>
        <end position="179"/>
    </location>
</feature>
<keyword evidence="3" id="KW-1185">Reference proteome</keyword>
<evidence type="ECO:0000313" key="3">
    <source>
        <dbReference type="Proteomes" id="UP001501410"/>
    </source>
</evidence>
<feature type="transmembrane region" description="Helical" evidence="1">
    <location>
        <begin position="119"/>
        <end position="139"/>
    </location>
</feature>
<keyword evidence="1" id="KW-0812">Transmembrane</keyword>
<keyword evidence="1" id="KW-0472">Membrane</keyword>
<comment type="caution">
    <text evidence="2">The sequence shown here is derived from an EMBL/GenBank/DDBJ whole genome shotgun (WGS) entry which is preliminary data.</text>
</comment>
<feature type="transmembrane region" description="Helical" evidence="1">
    <location>
        <begin position="87"/>
        <end position="107"/>
    </location>
</feature>
<evidence type="ECO:0000313" key="2">
    <source>
        <dbReference type="EMBL" id="GAA4453962.1"/>
    </source>
</evidence>
<accession>A0ABP8MSP0</accession>
<name>A0ABP8MSP0_9BACT</name>